<evidence type="ECO:0000313" key="3">
    <source>
        <dbReference type="Proteomes" id="UP000177050"/>
    </source>
</evidence>
<comment type="caution">
    <text evidence="2">The sequence shown here is derived from an EMBL/GenBank/DDBJ whole genome shotgun (WGS) entry which is preliminary data.</text>
</comment>
<keyword evidence="1" id="KW-1133">Transmembrane helix</keyword>
<keyword evidence="1" id="KW-0812">Transmembrane</keyword>
<protein>
    <recommendedName>
        <fullName evidence="4">Type II secretion system protein GspG C-terminal domain-containing protein</fullName>
    </recommendedName>
</protein>
<accession>A0A1F7L1Y7</accession>
<dbReference type="SUPFAM" id="SSF54523">
    <property type="entry name" value="Pili subunits"/>
    <property type="match status" value="1"/>
</dbReference>
<reference evidence="2 3" key="1">
    <citation type="journal article" date="2016" name="Nat. Commun.">
        <title>Thousands of microbial genomes shed light on interconnected biogeochemical processes in an aquifer system.</title>
        <authorList>
            <person name="Anantharaman K."/>
            <person name="Brown C.T."/>
            <person name="Hug L.A."/>
            <person name="Sharon I."/>
            <person name="Castelle C.J."/>
            <person name="Probst A.J."/>
            <person name="Thomas B.C."/>
            <person name="Singh A."/>
            <person name="Wilkins M.J."/>
            <person name="Karaoz U."/>
            <person name="Brodie E.L."/>
            <person name="Williams K.H."/>
            <person name="Hubbard S.S."/>
            <person name="Banfield J.F."/>
        </authorList>
    </citation>
    <scope>NUCLEOTIDE SEQUENCE [LARGE SCALE GENOMIC DNA]</scope>
</reference>
<dbReference type="Proteomes" id="UP000177050">
    <property type="component" value="Unassembled WGS sequence"/>
</dbReference>
<organism evidence="2 3">
    <name type="scientific">Candidatus Roizmanbacteria bacterium RIFOXYD1_FULL_38_12</name>
    <dbReference type="NCBI Taxonomy" id="1802093"/>
    <lineage>
        <taxon>Bacteria</taxon>
        <taxon>Candidatus Roizmaniibacteriota</taxon>
    </lineage>
</organism>
<dbReference type="EMBL" id="MGBR01000001">
    <property type="protein sequence ID" value="OGK74044.1"/>
    <property type="molecule type" value="Genomic_DNA"/>
</dbReference>
<dbReference type="Gene3D" id="3.30.700.10">
    <property type="entry name" value="Glycoprotein, Type 4 Pilin"/>
    <property type="match status" value="1"/>
</dbReference>
<gene>
    <name evidence="2" type="ORF">A3K52_04705</name>
</gene>
<dbReference type="AlphaFoldDB" id="A0A1F7L1Y7"/>
<evidence type="ECO:0000313" key="2">
    <source>
        <dbReference type="EMBL" id="OGK74044.1"/>
    </source>
</evidence>
<sequence>MDRSNKKEAAVTLLEIMMIVAIITLLVVAVISLLDPVEQIARSRDTKRKQDLNVLQKKFEEWYNDKGCYPRLSEVAYTSSISGLAGKICSTKDDSPNLTYFTDNIICDPQSPFYEYLYVTTGASTCPTAYVVYSRLAATYVRENDVYDCGPHGCGIAPSYGYDYLVSSPNAVISVSDDFYCFDRSSRCTSCGTYESCVNAMYDQVCITIYASKYLCCQAEPGAGYCP</sequence>
<feature type="transmembrane region" description="Helical" evidence="1">
    <location>
        <begin position="12"/>
        <end position="34"/>
    </location>
</feature>
<evidence type="ECO:0000256" key="1">
    <source>
        <dbReference type="SAM" id="Phobius"/>
    </source>
</evidence>
<evidence type="ECO:0008006" key="4">
    <source>
        <dbReference type="Google" id="ProtNLM"/>
    </source>
</evidence>
<keyword evidence="1" id="KW-0472">Membrane</keyword>
<name>A0A1F7L1Y7_9BACT</name>
<proteinExistence type="predicted"/>
<dbReference type="InterPro" id="IPR045584">
    <property type="entry name" value="Pilin-like"/>
</dbReference>